<evidence type="ECO:0008006" key="5">
    <source>
        <dbReference type="Google" id="ProtNLM"/>
    </source>
</evidence>
<keyword evidence="2" id="KW-0472">Membrane</keyword>
<feature type="transmembrane region" description="Helical" evidence="2">
    <location>
        <begin position="88"/>
        <end position="109"/>
    </location>
</feature>
<keyword evidence="2" id="KW-1133">Transmembrane helix</keyword>
<name>A0A6N7ZLN1_9MICO</name>
<evidence type="ECO:0000313" key="3">
    <source>
        <dbReference type="EMBL" id="MTG90411.1"/>
    </source>
</evidence>
<reference evidence="3 4" key="1">
    <citation type="submission" date="2019-11" db="EMBL/GenBank/DDBJ databases">
        <title>Cellulosimicrobium composti sp. nov. isolated from a compost.</title>
        <authorList>
            <person name="Yang Y."/>
        </authorList>
    </citation>
    <scope>NUCLEOTIDE SEQUENCE [LARGE SCALE GENOMIC DNA]</scope>
    <source>
        <strain evidence="3 4">BIT-GX5</strain>
    </source>
</reference>
<organism evidence="3 4">
    <name type="scientific">Cellulosimicrobium composti</name>
    <dbReference type="NCBI Taxonomy" id="2672572"/>
    <lineage>
        <taxon>Bacteria</taxon>
        <taxon>Bacillati</taxon>
        <taxon>Actinomycetota</taxon>
        <taxon>Actinomycetes</taxon>
        <taxon>Micrococcales</taxon>
        <taxon>Promicromonosporaceae</taxon>
        <taxon>Cellulosimicrobium</taxon>
    </lineage>
</organism>
<evidence type="ECO:0000256" key="1">
    <source>
        <dbReference type="SAM" id="MobiDB-lite"/>
    </source>
</evidence>
<feature type="transmembrane region" description="Helical" evidence="2">
    <location>
        <begin position="147"/>
        <end position="170"/>
    </location>
</feature>
<feature type="region of interest" description="Disordered" evidence="1">
    <location>
        <begin position="1"/>
        <end position="80"/>
    </location>
</feature>
<comment type="caution">
    <text evidence="3">The sequence shown here is derived from an EMBL/GenBank/DDBJ whole genome shotgun (WGS) entry which is preliminary data.</text>
</comment>
<feature type="compositionally biased region" description="Low complexity" evidence="1">
    <location>
        <begin position="66"/>
        <end position="78"/>
    </location>
</feature>
<dbReference type="RefSeq" id="WP_155099911.1">
    <property type="nucleotide sequence ID" value="NZ_WMKA01000047.1"/>
</dbReference>
<proteinExistence type="predicted"/>
<gene>
    <name evidence="3" type="ORF">GJV82_15925</name>
</gene>
<feature type="compositionally biased region" description="Low complexity" evidence="1">
    <location>
        <begin position="21"/>
        <end position="47"/>
    </location>
</feature>
<keyword evidence="2" id="KW-0812">Transmembrane</keyword>
<evidence type="ECO:0000256" key="2">
    <source>
        <dbReference type="SAM" id="Phobius"/>
    </source>
</evidence>
<dbReference type="AlphaFoldDB" id="A0A6N7ZLN1"/>
<feature type="transmembrane region" description="Helical" evidence="2">
    <location>
        <begin position="115"/>
        <end position="135"/>
    </location>
</feature>
<dbReference type="Proteomes" id="UP000440668">
    <property type="component" value="Unassembled WGS sequence"/>
</dbReference>
<protein>
    <recommendedName>
        <fullName evidence="5">DUF4352 domain-containing protein</fullName>
    </recommendedName>
</protein>
<evidence type="ECO:0000313" key="4">
    <source>
        <dbReference type="Proteomes" id="UP000440668"/>
    </source>
</evidence>
<accession>A0A6N7ZLN1</accession>
<dbReference type="EMBL" id="WMKA01000047">
    <property type="protein sequence ID" value="MTG90411.1"/>
    <property type="molecule type" value="Genomic_DNA"/>
</dbReference>
<sequence>MSTKDPAGPPEDAAPTVPAWGTAPGAEGPGEPAAGPAAPAPAETDPAPTEPDPDGGTGQASDDPEPAATAAPVPSPAERSAARRWDGAAVVAACAGVLLVVAVLATEVASSWRGWAHVGVPYALAGVAVLVVGALARRRGARGARTLVALLTGTAVLTAWVTVDVVPSFGPGYAVATSLRGYPLGSGGGEDGVRIGAAADRVWFGESVRYDDGLVVSVSAPRPYTLSEYATEREDDHPHYVRIRVRVTNGTSRVVDPRDLEIQPVSGGLVPRRVYDFAPDALLERPDTIERGTSGEWDVVYTVYDPEDVTVAVEPAWASYAVAVFSW</sequence>